<evidence type="ECO:0000313" key="2">
    <source>
        <dbReference type="EMBL" id="MFD1888075.1"/>
    </source>
</evidence>
<dbReference type="Proteomes" id="UP001597233">
    <property type="component" value="Unassembled WGS sequence"/>
</dbReference>
<feature type="domain" description="Immunity MXAN-0049 protein" evidence="1">
    <location>
        <begin position="35"/>
        <end position="183"/>
    </location>
</feature>
<accession>A0ABW4RQH0</accession>
<protein>
    <submittedName>
        <fullName evidence="2">Imm11 family protein</fullName>
    </submittedName>
</protein>
<sequence>MCYLLLPADIYPDRYWFKYNFNESPDHLSFKKGTPQREWAKAPRFHLQGEIDLDRLLLFDWFMTDGPDLIGPRLSALIRQYAPHDVQLIDAEVLVNGEPLRGFQVPNITTVIDCLDMEESVYVPLLPGVHGSPPHFISTIFRPHALDGHGLVRSNEDISLIVASAEFAEACRAQNITGIRFQENLT</sequence>
<organism evidence="2 3">
    <name type="scientific">Paenibacillus wenxiniae</name>
    <dbReference type="NCBI Taxonomy" id="1636843"/>
    <lineage>
        <taxon>Bacteria</taxon>
        <taxon>Bacillati</taxon>
        <taxon>Bacillota</taxon>
        <taxon>Bacilli</taxon>
        <taxon>Bacillales</taxon>
        <taxon>Paenibacillaceae</taxon>
        <taxon>Paenibacillus</taxon>
    </lineage>
</organism>
<dbReference type="InterPro" id="IPR012433">
    <property type="entry name" value="Imm11"/>
</dbReference>
<proteinExistence type="predicted"/>
<gene>
    <name evidence="2" type="ORF">ACFSC9_21560</name>
</gene>
<keyword evidence="3" id="KW-1185">Reference proteome</keyword>
<comment type="caution">
    <text evidence="2">The sequence shown here is derived from an EMBL/GenBank/DDBJ whole genome shotgun (WGS) entry which is preliminary data.</text>
</comment>
<dbReference type="Pfam" id="PF07791">
    <property type="entry name" value="Imm11"/>
    <property type="match status" value="1"/>
</dbReference>
<dbReference type="EMBL" id="JBHUEH010000032">
    <property type="protein sequence ID" value="MFD1888075.1"/>
    <property type="molecule type" value="Genomic_DNA"/>
</dbReference>
<reference evidence="3" key="1">
    <citation type="journal article" date="2019" name="Int. J. Syst. Evol. Microbiol.">
        <title>The Global Catalogue of Microorganisms (GCM) 10K type strain sequencing project: providing services to taxonomists for standard genome sequencing and annotation.</title>
        <authorList>
            <consortium name="The Broad Institute Genomics Platform"/>
            <consortium name="The Broad Institute Genome Sequencing Center for Infectious Disease"/>
            <person name="Wu L."/>
            <person name="Ma J."/>
        </authorList>
    </citation>
    <scope>NUCLEOTIDE SEQUENCE [LARGE SCALE GENOMIC DNA]</scope>
    <source>
        <strain evidence="3">CCUG 54950</strain>
    </source>
</reference>
<dbReference type="RefSeq" id="WP_347323656.1">
    <property type="nucleotide sequence ID" value="NZ_JBCGUH010000002.1"/>
</dbReference>
<evidence type="ECO:0000259" key="1">
    <source>
        <dbReference type="Pfam" id="PF07791"/>
    </source>
</evidence>
<evidence type="ECO:0000313" key="3">
    <source>
        <dbReference type="Proteomes" id="UP001597233"/>
    </source>
</evidence>
<name>A0ABW4RQH0_9BACL</name>